<evidence type="ECO:0000313" key="1">
    <source>
        <dbReference type="EMBL" id="SNY94441.1"/>
    </source>
</evidence>
<accession>A0A285MG29</accession>
<keyword evidence="2" id="KW-1185">Reference proteome</keyword>
<dbReference type="AlphaFoldDB" id="A0A285MG29"/>
<sequence length="76" mass="9091">MKEYFQTNQNRYRRIELKAFAERMSDSYGSPEELAMILDSGVEMLFYLEEDTFDRKKVQHVVSVLRDIINLLRQQG</sequence>
<proteinExistence type="predicted"/>
<dbReference type="OrthoDB" id="1452506at2"/>
<dbReference type="EMBL" id="OBEH01000001">
    <property type="protein sequence ID" value="SNY94441.1"/>
    <property type="molecule type" value="Genomic_DNA"/>
</dbReference>
<name>A0A285MG29_9FLAO</name>
<reference evidence="2" key="1">
    <citation type="submission" date="2017-09" db="EMBL/GenBank/DDBJ databases">
        <authorList>
            <person name="Varghese N."/>
            <person name="Submissions S."/>
        </authorList>
    </citation>
    <scope>NUCLEOTIDE SEQUENCE [LARGE SCALE GENOMIC DNA]</scope>
    <source>
        <strain evidence="2">DSM 25885</strain>
    </source>
</reference>
<dbReference type="Proteomes" id="UP000219048">
    <property type="component" value="Unassembled WGS sequence"/>
</dbReference>
<gene>
    <name evidence="1" type="ORF">SAMN06265377_0099</name>
</gene>
<dbReference type="RefSeq" id="WP_097043776.1">
    <property type="nucleotide sequence ID" value="NZ_OBEH01000001.1"/>
</dbReference>
<evidence type="ECO:0008006" key="3">
    <source>
        <dbReference type="Google" id="ProtNLM"/>
    </source>
</evidence>
<protein>
    <recommendedName>
        <fullName evidence="3">Four helix bundle protein</fullName>
    </recommendedName>
</protein>
<evidence type="ECO:0000313" key="2">
    <source>
        <dbReference type="Proteomes" id="UP000219048"/>
    </source>
</evidence>
<organism evidence="1 2">
    <name type="scientific">Flagellimonas pacifica</name>
    <dbReference type="NCBI Taxonomy" id="1247520"/>
    <lineage>
        <taxon>Bacteria</taxon>
        <taxon>Pseudomonadati</taxon>
        <taxon>Bacteroidota</taxon>
        <taxon>Flavobacteriia</taxon>
        <taxon>Flavobacteriales</taxon>
        <taxon>Flavobacteriaceae</taxon>
        <taxon>Flagellimonas</taxon>
    </lineage>
</organism>